<dbReference type="RefSeq" id="XP_014484607.1">
    <property type="nucleotide sequence ID" value="XM_014629121.1"/>
</dbReference>
<sequence length="107" mass="11739">MNCVKLTKSLPIEILIEQACKTHHAVDKFVGKAITFGQGTHASSMPCALNGEVIALHTWRNMHPSTPLPQLDRLARDIELAAFDEESVAVMAVIELDVSAERSKRGM</sequence>
<dbReference type="GeneID" id="106749544"/>
<dbReference type="OrthoDB" id="10374297at2759"/>
<evidence type="ECO:0000313" key="2">
    <source>
        <dbReference type="RefSeq" id="XP_014484607.1"/>
    </source>
</evidence>
<dbReference type="KEGG" id="dqu:106749544"/>
<proteinExistence type="predicted"/>
<protein>
    <submittedName>
        <fullName evidence="2">Uncharacterized protein LOC106749544 isoform X1</fullName>
    </submittedName>
</protein>
<dbReference type="AlphaFoldDB" id="A0A6P3Y2V1"/>
<name>A0A6P3Y2V1_DINQU</name>
<accession>A0A6P3Y2V1</accession>
<keyword evidence="1" id="KW-1185">Reference proteome</keyword>
<evidence type="ECO:0000313" key="1">
    <source>
        <dbReference type="Proteomes" id="UP000515204"/>
    </source>
</evidence>
<reference evidence="2" key="1">
    <citation type="submission" date="2025-08" db="UniProtKB">
        <authorList>
            <consortium name="RefSeq"/>
        </authorList>
    </citation>
    <scope>IDENTIFICATION</scope>
</reference>
<organism evidence="1 2">
    <name type="scientific">Dinoponera quadriceps</name>
    <name type="common">South American ant</name>
    <dbReference type="NCBI Taxonomy" id="609295"/>
    <lineage>
        <taxon>Eukaryota</taxon>
        <taxon>Metazoa</taxon>
        <taxon>Ecdysozoa</taxon>
        <taxon>Arthropoda</taxon>
        <taxon>Hexapoda</taxon>
        <taxon>Insecta</taxon>
        <taxon>Pterygota</taxon>
        <taxon>Neoptera</taxon>
        <taxon>Endopterygota</taxon>
        <taxon>Hymenoptera</taxon>
        <taxon>Apocrita</taxon>
        <taxon>Aculeata</taxon>
        <taxon>Formicoidea</taxon>
        <taxon>Formicidae</taxon>
        <taxon>Ponerinae</taxon>
        <taxon>Ponerini</taxon>
        <taxon>Dinoponera</taxon>
    </lineage>
</organism>
<dbReference type="Proteomes" id="UP000515204">
    <property type="component" value="Unplaced"/>
</dbReference>
<gene>
    <name evidence="2" type="primary">LOC106749544</name>
</gene>